<name>A0A401IR60_9LACO</name>
<dbReference type="Pfam" id="PF02452">
    <property type="entry name" value="PemK_toxin"/>
    <property type="match status" value="1"/>
</dbReference>
<dbReference type="AlphaFoldDB" id="A0A401IR60"/>
<dbReference type="Gene3D" id="2.30.30.110">
    <property type="match status" value="1"/>
</dbReference>
<dbReference type="Proteomes" id="UP000286848">
    <property type="component" value="Unassembled WGS sequence"/>
</dbReference>
<protein>
    <submittedName>
        <fullName evidence="3">Cell growth regulatory protein</fullName>
    </submittedName>
</protein>
<comment type="caution">
    <text evidence="3">The sequence shown here is derived from an EMBL/GenBank/DDBJ whole genome shotgun (WGS) entry which is preliminary data.</text>
</comment>
<reference evidence="3 4" key="1">
    <citation type="journal article" date="2019" name="Int. J. Syst. Evol. Microbiol.">
        <title>Lactobacillus salitolerans sp. nov., a novel lactic acid bacterium isolated from spent mushroom substrates.</title>
        <authorList>
            <person name="Tohno M."/>
            <person name="Tanizawa Y."/>
            <person name="Kojima Y."/>
            <person name="Sakamoto M."/>
            <person name="Nakamura Y."/>
            <person name="Ohkuma M."/>
            <person name="Kobayashi H."/>
        </authorList>
    </citation>
    <scope>NUCLEOTIDE SEQUENCE [LARGE SCALE GENOMIC DNA]</scope>
    <source>
        <strain evidence="3 4">YK43</strain>
    </source>
</reference>
<dbReference type="EMBL" id="BFFP01000005">
    <property type="protein sequence ID" value="GBG94012.1"/>
    <property type="molecule type" value="Genomic_DNA"/>
</dbReference>
<dbReference type="InterPro" id="IPR011067">
    <property type="entry name" value="Plasmid_toxin/cell-grow_inhib"/>
</dbReference>
<organism evidence="3 4">
    <name type="scientific">Ligilactobacillus salitolerans</name>
    <dbReference type="NCBI Taxonomy" id="1808352"/>
    <lineage>
        <taxon>Bacteria</taxon>
        <taxon>Bacillati</taxon>
        <taxon>Bacillota</taxon>
        <taxon>Bacilli</taxon>
        <taxon>Lactobacillales</taxon>
        <taxon>Lactobacillaceae</taxon>
        <taxon>Ligilactobacillus</taxon>
    </lineage>
</organism>
<comment type="similarity">
    <text evidence="1">Belongs to the PemK/MazF family.</text>
</comment>
<dbReference type="SUPFAM" id="SSF50118">
    <property type="entry name" value="Cell growth inhibitor/plasmid maintenance toxic component"/>
    <property type="match status" value="1"/>
</dbReference>
<dbReference type="OrthoDB" id="9808744at2"/>
<dbReference type="RefSeq" id="WP_124975045.1">
    <property type="nucleotide sequence ID" value="NZ_BFFP01000005.1"/>
</dbReference>
<gene>
    <name evidence="3" type="ORF">LFYK43_04710</name>
</gene>
<evidence type="ECO:0000313" key="3">
    <source>
        <dbReference type="EMBL" id="GBG94012.1"/>
    </source>
</evidence>
<evidence type="ECO:0000313" key="4">
    <source>
        <dbReference type="Proteomes" id="UP000286848"/>
    </source>
</evidence>
<dbReference type="InterPro" id="IPR003477">
    <property type="entry name" value="PemK-like"/>
</dbReference>
<accession>A0A401IR60</accession>
<dbReference type="GO" id="GO:0003677">
    <property type="term" value="F:DNA binding"/>
    <property type="evidence" value="ECO:0007669"/>
    <property type="project" value="InterPro"/>
</dbReference>
<evidence type="ECO:0000256" key="2">
    <source>
        <dbReference type="ARBA" id="ARBA00022649"/>
    </source>
</evidence>
<keyword evidence="4" id="KW-1185">Reference proteome</keyword>
<proteinExistence type="inferred from homology"/>
<sequence>MFGPNEFPKQGDLLWIDAKPHAGHEYGGHSVQKNNIRRPLLVVSSDIYNKLTGMVVGFPITSKIRSDFPAAMKINSQKIHGYAVFSNLLGYDYIARNAELVDHVDQVQKIQALSAVKNIFGI</sequence>
<keyword evidence="2" id="KW-1277">Toxin-antitoxin system</keyword>
<evidence type="ECO:0000256" key="1">
    <source>
        <dbReference type="ARBA" id="ARBA00007521"/>
    </source>
</evidence>